<evidence type="ECO:0000313" key="3">
    <source>
        <dbReference type="EMBL" id="MDL5377535.1"/>
    </source>
</evidence>
<reference evidence="3 4" key="1">
    <citation type="submission" date="2023-06" db="EMBL/GenBank/DDBJ databases">
        <title>Influencing factors and mechanism of Cr(VI) reduction by facultative anaerobic Exiguobacterium sp. PY14.</title>
        <authorList>
            <person name="Zou L."/>
        </authorList>
    </citation>
    <scope>NUCLEOTIDE SEQUENCE [LARGE SCALE GENOMIC DNA]</scope>
    <source>
        <strain evidence="3 4">PY14</strain>
    </source>
</reference>
<keyword evidence="2" id="KW-0732">Signal</keyword>
<keyword evidence="1" id="KW-0472">Membrane</keyword>
<evidence type="ECO:0000313" key="4">
    <source>
        <dbReference type="Proteomes" id="UP001230807"/>
    </source>
</evidence>
<dbReference type="Proteomes" id="UP001230807">
    <property type="component" value="Unassembled WGS sequence"/>
</dbReference>
<comment type="caution">
    <text evidence="3">The sequence shown here is derived from an EMBL/GenBank/DDBJ whole genome shotgun (WGS) entry which is preliminary data.</text>
</comment>
<keyword evidence="1" id="KW-1133">Transmembrane helix</keyword>
<evidence type="ECO:0000256" key="2">
    <source>
        <dbReference type="SAM" id="SignalP"/>
    </source>
</evidence>
<accession>A0ABT7MQV5</accession>
<protein>
    <submittedName>
        <fullName evidence="3">Uncharacterized protein</fullName>
    </submittedName>
</protein>
<organism evidence="3 4">
    <name type="scientific">Exiguobacterium mexicanum</name>
    <dbReference type="NCBI Taxonomy" id="340146"/>
    <lineage>
        <taxon>Bacteria</taxon>
        <taxon>Bacillati</taxon>
        <taxon>Bacillota</taxon>
        <taxon>Bacilli</taxon>
        <taxon>Bacillales</taxon>
        <taxon>Bacillales Family XII. Incertae Sedis</taxon>
        <taxon>Exiguobacterium</taxon>
    </lineage>
</organism>
<name>A0ABT7MQV5_9BACL</name>
<dbReference type="RefSeq" id="WP_251138542.1">
    <property type="nucleotide sequence ID" value="NZ_CP183077.1"/>
</dbReference>
<gene>
    <name evidence="3" type="ORF">QR695_11015</name>
</gene>
<keyword evidence="4" id="KW-1185">Reference proteome</keyword>
<feature type="signal peptide" evidence="2">
    <location>
        <begin position="1"/>
        <end position="23"/>
    </location>
</feature>
<evidence type="ECO:0000256" key="1">
    <source>
        <dbReference type="SAM" id="Phobius"/>
    </source>
</evidence>
<sequence>MRYLTGLWLIVVLLAGTPLVAQADTEEPIVVHENVVVDEAVELYEGFRSPNEMVFIFVLIVLLSVIGLGIINAIE</sequence>
<keyword evidence="1" id="KW-0812">Transmembrane</keyword>
<feature type="transmembrane region" description="Helical" evidence="1">
    <location>
        <begin position="53"/>
        <end position="74"/>
    </location>
</feature>
<feature type="chain" id="PRO_5047217254" evidence="2">
    <location>
        <begin position="24"/>
        <end position="75"/>
    </location>
</feature>
<dbReference type="EMBL" id="JASWER010000008">
    <property type="protein sequence ID" value="MDL5377535.1"/>
    <property type="molecule type" value="Genomic_DNA"/>
</dbReference>
<proteinExistence type="predicted"/>